<dbReference type="GO" id="GO:0003677">
    <property type="term" value="F:DNA binding"/>
    <property type="evidence" value="ECO:0007669"/>
    <property type="project" value="UniProtKB-KW"/>
</dbReference>
<protein>
    <submittedName>
        <fullName evidence="4">DNA invertase Pin-like site-specific DNA recombinase</fullName>
    </submittedName>
</protein>
<dbReference type="InterPro" id="IPR006119">
    <property type="entry name" value="Resolv_N"/>
</dbReference>
<comment type="caution">
    <text evidence="4">The sequence shown here is derived from an EMBL/GenBank/DDBJ whole genome shotgun (WGS) entry which is preliminary data.</text>
</comment>
<dbReference type="InterPro" id="IPR036162">
    <property type="entry name" value="Resolvase-like_N_sf"/>
</dbReference>
<dbReference type="CDD" id="cd03768">
    <property type="entry name" value="SR_ResInv"/>
    <property type="match status" value="1"/>
</dbReference>
<evidence type="ECO:0000313" key="5">
    <source>
        <dbReference type="Proteomes" id="UP000238338"/>
    </source>
</evidence>
<accession>A0A2S8RWJ1</accession>
<dbReference type="EMBL" id="PVEP01000015">
    <property type="protein sequence ID" value="PQV52920.1"/>
    <property type="molecule type" value="Genomic_DNA"/>
</dbReference>
<dbReference type="Gene3D" id="3.40.50.1390">
    <property type="entry name" value="Resolvase, N-terminal catalytic domain"/>
    <property type="match status" value="1"/>
</dbReference>
<dbReference type="AlphaFoldDB" id="A0A2S8RWJ1"/>
<evidence type="ECO:0000256" key="2">
    <source>
        <dbReference type="ARBA" id="ARBA00023172"/>
    </source>
</evidence>
<name>A0A2S8RWJ1_9RHOB</name>
<evidence type="ECO:0000256" key="1">
    <source>
        <dbReference type="ARBA" id="ARBA00023125"/>
    </source>
</evidence>
<dbReference type="SMART" id="SM00857">
    <property type="entry name" value="Resolvase"/>
    <property type="match status" value="1"/>
</dbReference>
<dbReference type="Pfam" id="PF00239">
    <property type="entry name" value="Resolvase"/>
    <property type="match status" value="1"/>
</dbReference>
<evidence type="ECO:0000259" key="3">
    <source>
        <dbReference type="PROSITE" id="PS51736"/>
    </source>
</evidence>
<proteinExistence type="predicted"/>
<feature type="domain" description="Resolvase/invertase-type recombinase catalytic" evidence="3">
    <location>
        <begin position="1"/>
        <end position="121"/>
    </location>
</feature>
<gene>
    <name evidence="4" type="ORF">LX70_04026</name>
</gene>
<dbReference type="PROSITE" id="PS51736">
    <property type="entry name" value="RECOMBINASES_3"/>
    <property type="match status" value="1"/>
</dbReference>
<reference evidence="4 5" key="1">
    <citation type="submission" date="2018-02" db="EMBL/GenBank/DDBJ databases">
        <title>Genomic Encyclopedia of Archaeal and Bacterial Type Strains, Phase II (KMG-II): from individual species to whole genera.</title>
        <authorList>
            <person name="Goeker M."/>
        </authorList>
    </citation>
    <scope>NUCLEOTIDE SEQUENCE [LARGE SCALE GENOMIC DNA]</scope>
    <source>
        <strain evidence="4 5">DSM 18921</strain>
    </source>
</reference>
<keyword evidence="2" id="KW-0233">DNA recombination</keyword>
<dbReference type="InterPro" id="IPR050639">
    <property type="entry name" value="SSR_resolvase"/>
</dbReference>
<dbReference type="GO" id="GO:0000150">
    <property type="term" value="F:DNA strand exchange activity"/>
    <property type="evidence" value="ECO:0007669"/>
    <property type="project" value="InterPro"/>
</dbReference>
<evidence type="ECO:0000313" key="4">
    <source>
        <dbReference type="EMBL" id="PQV52920.1"/>
    </source>
</evidence>
<keyword evidence="5" id="KW-1185">Reference proteome</keyword>
<dbReference type="Proteomes" id="UP000238338">
    <property type="component" value="Unassembled WGS sequence"/>
</dbReference>
<dbReference type="PANTHER" id="PTHR30461">
    <property type="entry name" value="DNA-INVERTASE FROM LAMBDOID PROPHAGE"/>
    <property type="match status" value="1"/>
</dbReference>
<sequence length="187" mass="20951">MQIDALRKYGVPEDLIFVDRASGGSLSRPNFLRALKYAQHEGAEFVVWKLDRLGRTLGGVLDTLKILSDRNVAFISLTERVDTTGPMGKAMIHLLAVFAELERDLIRERTIAGINRARERGEQGGRPRAMTEDRIAKAVELIAVGERGNTVWKAMQAMPGPKISRAAYYAWQQEWDAENRSPDQVGE</sequence>
<organism evidence="4 5">
    <name type="scientific">Albidovulum denitrificans</name>
    <dbReference type="NCBI Taxonomy" id="404881"/>
    <lineage>
        <taxon>Bacteria</taxon>
        <taxon>Pseudomonadati</taxon>
        <taxon>Pseudomonadota</taxon>
        <taxon>Alphaproteobacteria</taxon>
        <taxon>Rhodobacterales</taxon>
        <taxon>Paracoccaceae</taxon>
        <taxon>Albidovulum</taxon>
    </lineage>
</organism>
<dbReference type="SUPFAM" id="SSF53041">
    <property type="entry name" value="Resolvase-like"/>
    <property type="match status" value="1"/>
</dbReference>
<dbReference type="PANTHER" id="PTHR30461:SF2">
    <property type="entry name" value="SERINE RECOMBINASE PINE-RELATED"/>
    <property type="match status" value="1"/>
</dbReference>
<keyword evidence="1" id="KW-0238">DNA-binding</keyword>